<sequence length="357" mass="37769">MTAGNQRPNVVVIGAGIVGASIAYHLSTHAQVTIIDKGQPGLGVTSRAFGWLNTTAPQPPEFAGLRGLAIAEYHRLQHELGTALINWTGALSFSETPSPTDGVELIGPARVQQLEPHFKAPMQQALFAPQEGSIDPVAMTRLLLERAQANGARLLTDTPVQAIECRDGAVETLVTAGGRITCECLVVAAGTECKALLQPLGVTLPLHPSPSILLRLRAQGQLVHTLIASDELEIRQPTPELILAAEDYLDADGEDGPEAIALRALNTIRKRLHGGQGLELLSTEVGLRPMPDDRIPIIGTLPSVSGLYLAVMHSGVTLAAVIGRLVAQELIEGKLATELQGCRPTRFSGQTPPATNC</sequence>
<dbReference type="PANTHER" id="PTHR13847">
    <property type="entry name" value="SARCOSINE DEHYDROGENASE-RELATED"/>
    <property type="match status" value="1"/>
</dbReference>
<evidence type="ECO:0000256" key="1">
    <source>
        <dbReference type="ARBA" id="ARBA00023002"/>
    </source>
</evidence>
<feature type="domain" description="FAD dependent oxidoreductase" evidence="2">
    <location>
        <begin position="10"/>
        <end position="328"/>
    </location>
</feature>
<name>A0A411MKD7_9PSED</name>
<dbReference type="SUPFAM" id="SSF51905">
    <property type="entry name" value="FAD/NAD(P)-binding domain"/>
    <property type="match status" value="1"/>
</dbReference>
<dbReference type="KEGG" id="ptk:EXN22_16720"/>
<dbReference type="PANTHER" id="PTHR13847:SF289">
    <property type="entry name" value="GLYCINE OXIDASE"/>
    <property type="match status" value="1"/>
</dbReference>
<keyword evidence="1" id="KW-0560">Oxidoreductase</keyword>
<dbReference type="Proteomes" id="UP000291130">
    <property type="component" value="Chromosome"/>
</dbReference>
<reference evidence="3 4" key="1">
    <citation type="submission" date="2019-02" db="EMBL/GenBank/DDBJ databases">
        <title>Complete genome sequence of Pseudomonas sp. SNU WT1 isolated from rainbow trout.</title>
        <authorList>
            <person name="Oh W.T."/>
            <person name="Park S.C."/>
        </authorList>
    </citation>
    <scope>NUCLEOTIDE SEQUENCE [LARGE SCALE GENOMIC DNA]</scope>
    <source>
        <strain evidence="3 4">SNU WT1</strain>
    </source>
</reference>
<organism evidence="3 4">
    <name type="scientific">Pseudomonas tructae</name>
    <dbReference type="NCBI Taxonomy" id="2518644"/>
    <lineage>
        <taxon>Bacteria</taxon>
        <taxon>Pseudomonadati</taxon>
        <taxon>Pseudomonadota</taxon>
        <taxon>Gammaproteobacteria</taxon>
        <taxon>Pseudomonadales</taxon>
        <taxon>Pseudomonadaceae</taxon>
        <taxon>Pseudomonas</taxon>
    </lineage>
</organism>
<accession>A0A411MKD7</accession>
<dbReference type="InterPro" id="IPR036188">
    <property type="entry name" value="FAD/NAD-bd_sf"/>
</dbReference>
<protein>
    <submittedName>
        <fullName evidence="3">FAD-binding oxidoreductase</fullName>
    </submittedName>
</protein>
<dbReference type="AlphaFoldDB" id="A0A411MKD7"/>
<gene>
    <name evidence="3" type="ORF">EXN22_16720</name>
</gene>
<dbReference type="Gene3D" id="3.50.50.60">
    <property type="entry name" value="FAD/NAD(P)-binding domain"/>
    <property type="match status" value="1"/>
</dbReference>
<evidence type="ECO:0000259" key="2">
    <source>
        <dbReference type="Pfam" id="PF01266"/>
    </source>
</evidence>
<dbReference type="InterPro" id="IPR006076">
    <property type="entry name" value="FAD-dep_OxRdtase"/>
</dbReference>
<dbReference type="GO" id="GO:0016491">
    <property type="term" value="F:oxidoreductase activity"/>
    <property type="evidence" value="ECO:0007669"/>
    <property type="project" value="UniProtKB-KW"/>
</dbReference>
<dbReference type="EMBL" id="CP035952">
    <property type="protein sequence ID" value="QBF27251.1"/>
    <property type="molecule type" value="Genomic_DNA"/>
</dbReference>
<evidence type="ECO:0000313" key="4">
    <source>
        <dbReference type="Proteomes" id="UP000291130"/>
    </source>
</evidence>
<keyword evidence="4" id="KW-1185">Reference proteome</keyword>
<dbReference type="OrthoDB" id="8993739at2"/>
<evidence type="ECO:0000313" key="3">
    <source>
        <dbReference type="EMBL" id="QBF27251.1"/>
    </source>
</evidence>
<dbReference type="Gene3D" id="3.30.9.10">
    <property type="entry name" value="D-Amino Acid Oxidase, subunit A, domain 2"/>
    <property type="match status" value="1"/>
</dbReference>
<dbReference type="GO" id="GO:0005737">
    <property type="term" value="C:cytoplasm"/>
    <property type="evidence" value="ECO:0007669"/>
    <property type="project" value="TreeGrafter"/>
</dbReference>
<dbReference type="Pfam" id="PF01266">
    <property type="entry name" value="DAO"/>
    <property type="match status" value="1"/>
</dbReference>
<proteinExistence type="predicted"/>
<dbReference type="RefSeq" id="WP_130265113.1">
    <property type="nucleotide sequence ID" value="NZ_CP035952.1"/>
</dbReference>